<name>A0AAV3NZP1_LITER</name>
<evidence type="ECO:0000313" key="1">
    <source>
        <dbReference type="EMBL" id="GAA0144332.1"/>
    </source>
</evidence>
<reference evidence="1 2" key="1">
    <citation type="submission" date="2024-01" db="EMBL/GenBank/DDBJ databases">
        <title>The complete chloroplast genome sequence of Lithospermum erythrorhizon: insights into the phylogenetic relationship among Boraginaceae species and the maternal lineages of purple gromwells.</title>
        <authorList>
            <person name="Okada T."/>
            <person name="Watanabe K."/>
        </authorList>
    </citation>
    <scope>NUCLEOTIDE SEQUENCE [LARGE SCALE GENOMIC DNA]</scope>
</reference>
<gene>
    <name evidence="1" type="ORF">LIER_35908</name>
</gene>
<organism evidence="1 2">
    <name type="scientific">Lithospermum erythrorhizon</name>
    <name type="common">Purple gromwell</name>
    <name type="synonym">Lithospermum officinale var. erythrorhizon</name>
    <dbReference type="NCBI Taxonomy" id="34254"/>
    <lineage>
        <taxon>Eukaryota</taxon>
        <taxon>Viridiplantae</taxon>
        <taxon>Streptophyta</taxon>
        <taxon>Embryophyta</taxon>
        <taxon>Tracheophyta</taxon>
        <taxon>Spermatophyta</taxon>
        <taxon>Magnoliopsida</taxon>
        <taxon>eudicotyledons</taxon>
        <taxon>Gunneridae</taxon>
        <taxon>Pentapetalae</taxon>
        <taxon>asterids</taxon>
        <taxon>lamiids</taxon>
        <taxon>Boraginales</taxon>
        <taxon>Boraginaceae</taxon>
        <taxon>Boraginoideae</taxon>
        <taxon>Lithospermeae</taxon>
        <taxon>Lithospermum</taxon>
    </lineage>
</organism>
<evidence type="ECO:0000313" key="2">
    <source>
        <dbReference type="Proteomes" id="UP001454036"/>
    </source>
</evidence>
<sequence length="121" mass="13611">MEALMELCDLIVENAVEFGEKLSWMCGRCPPPEIQLGRVTRSQLNAILAVSRFLSKSKASWMGVPNRFVSRFIGRFLLPSPPPFGPNHLPTIRSYRFIMTIWGMFKASDLSVDFAADVVFG</sequence>
<dbReference type="AlphaFoldDB" id="A0AAV3NZP1"/>
<protein>
    <submittedName>
        <fullName evidence="1">Uncharacterized protein</fullName>
    </submittedName>
</protein>
<accession>A0AAV3NZP1</accession>
<keyword evidence="2" id="KW-1185">Reference proteome</keyword>
<comment type="caution">
    <text evidence="1">The sequence shown here is derived from an EMBL/GenBank/DDBJ whole genome shotgun (WGS) entry which is preliminary data.</text>
</comment>
<dbReference type="EMBL" id="BAABME010016075">
    <property type="protein sequence ID" value="GAA0144332.1"/>
    <property type="molecule type" value="Genomic_DNA"/>
</dbReference>
<proteinExistence type="predicted"/>
<dbReference type="Proteomes" id="UP001454036">
    <property type="component" value="Unassembled WGS sequence"/>
</dbReference>